<comment type="caution">
    <text evidence="1">The sequence shown here is derived from an EMBL/GenBank/DDBJ whole genome shotgun (WGS) entry which is preliminary data.</text>
</comment>
<dbReference type="AlphaFoldDB" id="A0A426X4E0"/>
<accession>A0A426X4E0</accession>
<evidence type="ECO:0000313" key="2">
    <source>
        <dbReference type="Proteomes" id="UP000287651"/>
    </source>
</evidence>
<organism evidence="1 2">
    <name type="scientific">Ensete ventricosum</name>
    <name type="common">Abyssinian banana</name>
    <name type="synonym">Musa ensete</name>
    <dbReference type="NCBI Taxonomy" id="4639"/>
    <lineage>
        <taxon>Eukaryota</taxon>
        <taxon>Viridiplantae</taxon>
        <taxon>Streptophyta</taxon>
        <taxon>Embryophyta</taxon>
        <taxon>Tracheophyta</taxon>
        <taxon>Spermatophyta</taxon>
        <taxon>Magnoliopsida</taxon>
        <taxon>Liliopsida</taxon>
        <taxon>Zingiberales</taxon>
        <taxon>Musaceae</taxon>
        <taxon>Ensete</taxon>
    </lineage>
</organism>
<evidence type="ECO:0000313" key="1">
    <source>
        <dbReference type="EMBL" id="RRT34310.1"/>
    </source>
</evidence>
<feature type="non-terminal residue" evidence="1">
    <location>
        <position position="157"/>
    </location>
</feature>
<name>A0A426X4E0_ENSVE</name>
<dbReference type="Proteomes" id="UP000287651">
    <property type="component" value="Unassembled WGS sequence"/>
</dbReference>
<protein>
    <submittedName>
        <fullName evidence="1">Uncharacterized protein</fullName>
    </submittedName>
</protein>
<reference evidence="1 2" key="1">
    <citation type="journal article" date="2014" name="Agronomy (Basel)">
        <title>A Draft Genome Sequence for Ensete ventricosum, the Drought-Tolerant Tree Against Hunger.</title>
        <authorList>
            <person name="Harrison J."/>
            <person name="Moore K.A."/>
            <person name="Paszkiewicz K."/>
            <person name="Jones T."/>
            <person name="Grant M."/>
            <person name="Ambacheew D."/>
            <person name="Muzemil S."/>
            <person name="Studholme D.J."/>
        </authorList>
    </citation>
    <scope>NUCLEOTIDE SEQUENCE [LARGE SCALE GENOMIC DNA]</scope>
</reference>
<sequence length="157" mass="16826">MVWTWLVSPLKASGVTTGVPGLSGAGISPGSLNRCQYHLRVWEGKFPSLNKGRGSRGCRAPPEVGCVTGGTSSPGFQVLSVLVTSCPPSSTKILLDDSPCPRNQHNEVWPARAEPAQQDVELREDTRMVLGSGCSSHLRAFLSSRGRVPERKDLCRG</sequence>
<gene>
    <name evidence="1" type="ORF">B296_00040021</name>
</gene>
<dbReference type="EMBL" id="AMZH03027063">
    <property type="protein sequence ID" value="RRT34310.1"/>
    <property type="molecule type" value="Genomic_DNA"/>
</dbReference>
<proteinExistence type="predicted"/>